<evidence type="ECO:0000313" key="5">
    <source>
        <dbReference type="EMBL" id="CCG08128.1"/>
    </source>
</evidence>
<organism evidence="5 6">
    <name type="scientific">Pararhodospirillum photometricum DSM 122</name>
    <dbReference type="NCBI Taxonomy" id="1150469"/>
    <lineage>
        <taxon>Bacteria</taxon>
        <taxon>Pseudomonadati</taxon>
        <taxon>Pseudomonadota</taxon>
        <taxon>Alphaproteobacteria</taxon>
        <taxon>Rhodospirillales</taxon>
        <taxon>Rhodospirillaceae</taxon>
        <taxon>Pararhodospirillum</taxon>
    </lineage>
</organism>
<accession>H6SJG3</accession>
<keyword evidence="1 5" id="KW-0489">Methyltransferase</keyword>
<gene>
    <name evidence="5" type="primary">crtF</name>
    <name evidence="5" type="ORF">RSPPHO_01502</name>
</gene>
<dbReference type="PROSITE" id="PS51683">
    <property type="entry name" value="SAM_OMT_II"/>
    <property type="match status" value="1"/>
</dbReference>
<dbReference type="InterPro" id="IPR001077">
    <property type="entry name" value="COMT_C"/>
</dbReference>
<dbReference type="RefSeq" id="WP_014414767.1">
    <property type="nucleotide sequence ID" value="NC_017059.1"/>
</dbReference>
<dbReference type="InterPro" id="IPR016461">
    <property type="entry name" value="COMT-like"/>
</dbReference>
<name>H6SJG3_PARPM</name>
<dbReference type="EC" id="2.1.1.-" evidence="5"/>
<evidence type="ECO:0000313" key="6">
    <source>
        <dbReference type="Proteomes" id="UP000033220"/>
    </source>
</evidence>
<dbReference type="Proteomes" id="UP000033220">
    <property type="component" value="Chromosome DSM 122"/>
</dbReference>
<protein>
    <submittedName>
        <fullName evidence="5">Hydroxyneurosporene methyltransferase</fullName>
        <ecNumber evidence="5">2.1.1.-</ecNumber>
    </submittedName>
</protein>
<evidence type="ECO:0000256" key="3">
    <source>
        <dbReference type="ARBA" id="ARBA00022691"/>
    </source>
</evidence>
<dbReference type="eggNOG" id="COG2226">
    <property type="taxonomic scope" value="Bacteria"/>
</dbReference>
<proteinExistence type="predicted"/>
<reference evidence="5 6" key="1">
    <citation type="submission" date="2012-02" db="EMBL/GenBank/DDBJ databases">
        <title>Shotgun genome sequence of Phaeospirillum photometricum DSM 122.</title>
        <authorList>
            <person name="Duquesne K."/>
            <person name="Sturgis J."/>
        </authorList>
    </citation>
    <scope>NUCLEOTIDE SEQUENCE [LARGE SCALE GENOMIC DNA]</scope>
    <source>
        <strain evidence="6">DSM122</strain>
    </source>
</reference>
<dbReference type="SUPFAM" id="SSF53335">
    <property type="entry name" value="S-adenosyl-L-methionine-dependent methyltransferases"/>
    <property type="match status" value="1"/>
</dbReference>
<keyword evidence="2 5" id="KW-0808">Transferase</keyword>
<sequence>MAARAEARLAKVGLGERVCCLGGDFRGDPVPRGADLISLVRVVHDHEDATVRVLLRAAREALEPGGTLLVAEPMAAVGAESATAYFLFYLLAMGSGRPRTPEALSALLHEAGFSRVRKVPTRRPLLVCLLAATP</sequence>
<evidence type="ECO:0000256" key="2">
    <source>
        <dbReference type="ARBA" id="ARBA00022679"/>
    </source>
</evidence>
<dbReference type="Gene3D" id="3.40.50.150">
    <property type="entry name" value="Vaccinia Virus protein VP39"/>
    <property type="match status" value="1"/>
</dbReference>
<dbReference type="GO" id="GO:0008171">
    <property type="term" value="F:O-methyltransferase activity"/>
    <property type="evidence" value="ECO:0007669"/>
    <property type="project" value="InterPro"/>
</dbReference>
<dbReference type="HOGENOM" id="CLU_1894596_0_0_5"/>
<dbReference type="PANTHER" id="PTHR43712">
    <property type="entry name" value="PUTATIVE (AFU_ORTHOLOGUE AFUA_4G14580)-RELATED"/>
    <property type="match status" value="1"/>
</dbReference>
<keyword evidence="3" id="KW-0949">S-adenosyl-L-methionine</keyword>
<dbReference type="EMBL" id="HE663493">
    <property type="protein sequence ID" value="CCG08128.1"/>
    <property type="molecule type" value="Genomic_DNA"/>
</dbReference>
<dbReference type="PANTHER" id="PTHR43712:SF2">
    <property type="entry name" value="O-METHYLTRANSFERASE CICE"/>
    <property type="match status" value="1"/>
</dbReference>
<dbReference type="InterPro" id="IPR029063">
    <property type="entry name" value="SAM-dependent_MTases_sf"/>
</dbReference>
<evidence type="ECO:0000256" key="1">
    <source>
        <dbReference type="ARBA" id="ARBA00022603"/>
    </source>
</evidence>
<dbReference type="Pfam" id="PF00891">
    <property type="entry name" value="Methyltransf_2"/>
    <property type="match status" value="1"/>
</dbReference>
<dbReference type="PATRIC" id="fig|1150469.3.peg.1692"/>
<keyword evidence="6" id="KW-1185">Reference proteome</keyword>
<dbReference type="AlphaFoldDB" id="H6SJG3"/>
<dbReference type="GO" id="GO:0032259">
    <property type="term" value="P:methylation"/>
    <property type="evidence" value="ECO:0007669"/>
    <property type="project" value="UniProtKB-KW"/>
</dbReference>
<dbReference type="STRING" id="1150469.RSPPHO_01502"/>
<feature type="domain" description="O-methyltransferase C-terminal" evidence="4">
    <location>
        <begin position="3"/>
        <end position="114"/>
    </location>
</feature>
<evidence type="ECO:0000259" key="4">
    <source>
        <dbReference type="Pfam" id="PF00891"/>
    </source>
</evidence>
<dbReference type="KEGG" id="rpm:RSPPHO_01502"/>